<evidence type="ECO:0000259" key="3">
    <source>
        <dbReference type="Pfam" id="PF16220"/>
    </source>
</evidence>
<dbReference type="Gene3D" id="2.60.120.1440">
    <property type="match status" value="1"/>
</dbReference>
<evidence type="ECO:0000313" key="6">
    <source>
        <dbReference type="Proteomes" id="UP001501757"/>
    </source>
</evidence>
<feature type="domain" description="Protein FecR C-terminal" evidence="4">
    <location>
        <begin position="238"/>
        <end position="302"/>
    </location>
</feature>
<proteinExistence type="predicted"/>
<dbReference type="InterPro" id="IPR012373">
    <property type="entry name" value="Ferrdict_sens_TM"/>
</dbReference>
<dbReference type="PIRSF" id="PIRSF018266">
    <property type="entry name" value="FecR"/>
    <property type="match status" value="1"/>
</dbReference>
<name>A0ABN0WTM1_9ALTE</name>
<dbReference type="PANTHER" id="PTHR30273:SF2">
    <property type="entry name" value="PROTEIN FECR"/>
    <property type="match status" value="1"/>
</dbReference>
<keyword evidence="1" id="KW-1133">Transmembrane helix</keyword>
<gene>
    <name evidence="5" type="ORF">GCM10009092_08450</name>
</gene>
<dbReference type="Pfam" id="PF04773">
    <property type="entry name" value="FecR"/>
    <property type="match status" value="1"/>
</dbReference>
<accession>A0ABN0WTM1</accession>
<keyword evidence="6" id="KW-1185">Reference proteome</keyword>
<sequence length="309" mass="35616">MKTQHPIKQQARHWLVLLHSGQASEQQWQEFKAWLQQDSRHQQHYREAELLWRQTTYTETVADALSVRLQARKPRYARYAWLAACMALLAVLLVPVWQVESDILQLHTEKGQIQTFRLDDGSSLTLGGDSLAQVNLSDTDRQVWLQKGDAEFDVSPDETRPFIVTVKNSHIRVLGTLFDVQQRAEQITVGVAHGRVEVSQNHQVQLLTNNQAVMLDKQGMSPVQFLPDSQFANWRQQRFNFQDSTLEDVISVLNRYSNVTLKLSHPTLASQRLTAAFRLDQLEQMLDALQLSHNIHWHKDAQGVIWLSI</sequence>
<evidence type="ECO:0000313" key="5">
    <source>
        <dbReference type="EMBL" id="GAA0346286.1"/>
    </source>
</evidence>
<dbReference type="Pfam" id="PF16344">
    <property type="entry name" value="FecR_C"/>
    <property type="match status" value="1"/>
</dbReference>
<dbReference type="Pfam" id="PF16220">
    <property type="entry name" value="DUF4880"/>
    <property type="match status" value="1"/>
</dbReference>
<dbReference type="RefSeq" id="WP_343842154.1">
    <property type="nucleotide sequence ID" value="NZ_BAAAEI010000006.1"/>
</dbReference>
<protein>
    <submittedName>
        <fullName evidence="5">FecR family protein</fullName>
    </submittedName>
</protein>
<dbReference type="InterPro" id="IPR032508">
    <property type="entry name" value="FecR_C"/>
</dbReference>
<reference evidence="5 6" key="1">
    <citation type="journal article" date="2019" name="Int. J. Syst. Evol. Microbiol.">
        <title>The Global Catalogue of Microorganisms (GCM) 10K type strain sequencing project: providing services to taxonomists for standard genome sequencing and annotation.</title>
        <authorList>
            <consortium name="The Broad Institute Genomics Platform"/>
            <consortium name="The Broad Institute Genome Sequencing Center for Infectious Disease"/>
            <person name="Wu L."/>
            <person name="Ma J."/>
        </authorList>
    </citation>
    <scope>NUCLEOTIDE SEQUENCE [LARGE SCALE GENOMIC DNA]</scope>
    <source>
        <strain evidence="5 6">JCM 13378</strain>
    </source>
</reference>
<keyword evidence="1" id="KW-0812">Transmembrane</keyword>
<organism evidence="5 6">
    <name type="scientific">Bowmanella denitrificans</name>
    <dbReference type="NCBI Taxonomy" id="366582"/>
    <lineage>
        <taxon>Bacteria</taxon>
        <taxon>Pseudomonadati</taxon>
        <taxon>Pseudomonadota</taxon>
        <taxon>Gammaproteobacteria</taxon>
        <taxon>Alteromonadales</taxon>
        <taxon>Alteromonadaceae</taxon>
        <taxon>Bowmanella</taxon>
    </lineage>
</organism>
<evidence type="ECO:0000256" key="1">
    <source>
        <dbReference type="SAM" id="Phobius"/>
    </source>
</evidence>
<dbReference type="Gene3D" id="3.55.50.30">
    <property type="match status" value="1"/>
</dbReference>
<evidence type="ECO:0000259" key="4">
    <source>
        <dbReference type="Pfam" id="PF16344"/>
    </source>
</evidence>
<feature type="domain" description="FecR protein" evidence="2">
    <location>
        <begin position="106"/>
        <end position="197"/>
    </location>
</feature>
<comment type="caution">
    <text evidence="5">The sequence shown here is derived from an EMBL/GenBank/DDBJ whole genome shotgun (WGS) entry which is preliminary data.</text>
</comment>
<dbReference type="Proteomes" id="UP001501757">
    <property type="component" value="Unassembled WGS sequence"/>
</dbReference>
<keyword evidence="1" id="KW-0472">Membrane</keyword>
<dbReference type="InterPro" id="IPR006860">
    <property type="entry name" value="FecR"/>
</dbReference>
<evidence type="ECO:0000259" key="2">
    <source>
        <dbReference type="Pfam" id="PF04773"/>
    </source>
</evidence>
<dbReference type="PANTHER" id="PTHR30273">
    <property type="entry name" value="PERIPLASMIC SIGNAL SENSOR AND SIGMA FACTOR ACTIVATOR FECR-RELATED"/>
    <property type="match status" value="1"/>
</dbReference>
<feature type="transmembrane region" description="Helical" evidence="1">
    <location>
        <begin position="79"/>
        <end position="97"/>
    </location>
</feature>
<feature type="domain" description="FecR N-terminal" evidence="3">
    <location>
        <begin position="9"/>
        <end position="49"/>
    </location>
</feature>
<dbReference type="InterPro" id="IPR032623">
    <property type="entry name" value="FecR_N"/>
</dbReference>
<dbReference type="EMBL" id="BAAAEI010000006">
    <property type="protein sequence ID" value="GAA0346286.1"/>
    <property type="molecule type" value="Genomic_DNA"/>
</dbReference>